<protein>
    <recommendedName>
        <fullName evidence="2">CAAX prenyl protease 2/Lysostaphin resistance protein A-like domain-containing protein</fullName>
    </recommendedName>
</protein>
<dbReference type="Proteomes" id="UP000231371">
    <property type="component" value="Unassembled WGS sequence"/>
</dbReference>
<feature type="domain" description="CAAX prenyl protease 2/Lysostaphin resistance protein A-like" evidence="2">
    <location>
        <begin position="107"/>
        <end position="206"/>
    </location>
</feature>
<keyword evidence="1" id="KW-0472">Membrane</keyword>
<sequence length="213" mass="24730">MLKKLRPIGRLFTFIFVVWGLYRLIFRLPENVEEIVLKPLIWLVPTFYLVFKKEKRGMESLGYTNKNLKKSIGKGLIFSLFFLVVGISLNYLKNGFFSFGGIFSKDIFWPTVLLSFITAISEETVFRGYIFNRMAEILKNDWLANLISSVGFCLVYLPISVFVYHYNLPQIFIFLTLTFLFSIGSGVLFSWTGSIWSSILVHVFWAWPAILVQ</sequence>
<feature type="transmembrane region" description="Helical" evidence="1">
    <location>
        <begin position="35"/>
        <end position="51"/>
    </location>
</feature>
<dbReference type="Pfam" id="PF02517">
    <property type="entry name" value="Rce1-like"/>
    <property type="match status" value="1"/>
</dbReference>
<evidence type="ECO:0000313" key="4">
    <source>
        <dbReference type="Proteomes" id="UP000231371"/>
    </source>
</evidence>
<evidence type="ECO:0000259" key="2">
    <source>
        <dbReference type="Pfam" id="PF02517"/>
    </source>
</evidence>
<feature type="transmembrane region" description="Helical" evidence="1">
    <location>
        <begin position="107"/>
        <end position="130"/>
    </location>
</feature>
<evidence type="ECO:0000256" key="1">
    <source>
        <dbReference type="SAM" id="Phobius"/>
    </source>
</evidence>
<feature type="transmembrane region" description="Helical" evidence="1">
    <location>
        <begin position="171"/>
        <end position="191"/>
    </location>
</feature>
<organism evidence="3 4">
    <name type="scientific">Candidatus Shapirobacteria bacterium CG11_big_fil_rev_8_21_14_0_20_40_12</name>
    <dbReference type="NCBI Taxonomy" id="1974889"/>
    <lineage>
        <taxon>Bacteria</taxon>
        <taxon>Candidatus Shapironibacteriota</taxon>
    </lineage>
</organism>
<feature type="transmembrane region" description="Helical" evidence="1">
    <location>
        <begin position="12"/>
        <end position="29"/>
    </location>
</feature>
<dbReference type="InterPro" id="IPR003675">
    <property type="entry name" value="Rce1/LyrA-like_dom"/>
</dbReference>
<dbReference type="AlphaFoldDB" id="A0A2H0KFG2"/>
<accession>A0A2H0KFG2</accession>
<keyword evidence="1" id="KW-1133">Transmembrane helix</keyword>
<dbReference type="EMBL" id="PCVI01000048">
    <property type="protein sequence ID" value="PIQ69965.1"/>
    <property type="molecule type" value="Genomic_DNA"/>
</dbReference>
<dbReference type="GO" id="GO:0080120">
    <property type="term" value="P:CAAX-box protein maturation"/>
    <property type="evidence" value="ECO:0007669"/>
    <property type="project" value="UniProtKB-ARBA"/>
</dbReference>
<evidence type="ECO:0000313" key="3">
    <source>
        <dbReference type="EMBL" id="PIQ69965.1"/>
    </source>
</evidence>
<dbReference type="GO" id="GO:0004175">
    <property type="term" value="F:endopeptidase activity"/>
    <property type="evidence" value="ECO:0007669"/>
    <property type="project" value="UniProtKB-ARBA"/>
</dbReference>
<gene>
    <name evidence="3" type="ORF">COV89_02860</name>
</gene>
<reference evidence="3 4" key="1">
    <citation type="submission" date="2017-09" db="EMBL/GenBank/DDBJ databases">
        <title>Depth-based differentiation of microbial function through sediment-hosted aquifers and enrichment of novel symbionts in the deep terrestrial subsurface.</title>
        <authorList>
            <person name="Probst A.J."/>
            <person name="Ladd B."/>
            <person name="Jarett J.K."/>
            <person name="Geller-Mcgrath D.E."/>
            <person name="Sieber C.M."/>
            <person name="Emerson J.B."/>
            <person name="Anantharaman K."/>
            <person name="Thomas B.C."/>
            <person name="Malmstrom R."/>
            <person name="Stieglmeier M."/>
            <person name="Klingl A."/>
            <person name="Woyke T."/>
            <person name="Ryan C.M."/>
            <person name="Banfield J.F."/>
        </authorList>
    </citation>
    <scope>NUCLEOTIDE SEQUENCE [LARGE SCALE GENOMIC DNA]</scope>
    <source>
        <strain evidence="3">CG11_big_fil_rev_8_21_14_0_20_40_12</strain>
    </source>
</reference>
<feature type="transmembrane region" description="Helical" evidence="1">
    <location>
        <begin position="72"/>
        <end position="92"/>
    </location>
</feature>
<feature type="transmembrane region" description="Helical" evidence="1">
    <location>
        <begin position="142"/>
        <end position="165"/>
    </location>
</feature>
<name>A0A2H0KFG2_9BACT</name>
<keyword evidence="1" id="KW-0812">Transmembrane</keyword>
<proteinExistence type="predicted"/>
<comment type="caution">
    <text evidence="3">The sequence shown here is derived from an EMBL/GenBank/DDBJ whole genome shotgun (WGS) entry which is preliminary data.</text>
</comment>